<comment type="cofactor">
    <cofactor evidence="4 5">
        <name>Mg(2+)</name>
        <dbReference type="ChEBI" id="CHEBI:18420"/>
    </cofactor>
</comment>
<proteinExistence type="inferred from homology"/>
<feature type="binding site" evidence="4">
    <location>
        <position position="85"/>
    </location>
    <ligand>
        <name>Mg(2+)</name>
        <dbReference type="ChEBI" id="CHEBI:18420"/>
        <label>1</label>
    </ligand>
</feature>
<gene>
    <name evidence="4 6" type="primary">cysQ</name>
    <name evidence="6" type="ORF">ICJ85_07485</name>
</gene>
<dbReference type="Gene3D" id="3.30.540.10">
    <property type="entry name" value="Fructose-1,6-Bisphosphatase, subunit A, domain 1"/>
    <property type="match status" value="1"/>
</dbReference>
<dbReference type="EMBL" id="JACVXD010000003">
    <property type="protein sequence ID" value="MBD0823860.1"/>
    <property type="molecule type" value="Genomic_DNA"/>
</dbReference>
<feature type="binding site" evidence="4">
    <location>
        <position position="223"/>
    </location>
    <ligand>
        <name>Mg(2+)</name>
        <dbReference type="ChEBI" id="CHEBI:18420"/>
        <label>2</label>
    </ligand>
</feature>
<keyword evidence="4 6" id="KW-0378">Hydrolase</keyword>
<dbReference type="EC" id="3.1.3.7" evidence="4"/>
<protein>
    <recommendedName>
        <fullName evidence="4">3'(2'),5'-bisphosphate nucleotidase CysQ</fullName>
        <ecNumber evidence="4">3.1.3.7</ecNumber>
    </recommendedName>
    <alternativeName>
        <fullName evidence="4">3'(2'),5-bisphosphonucleoside 3'(2')-phosphohydrolase</fullName>
    </alternativeName>
    <alternativeName>
        <fullName evidence="4">3'-phosphoadenosine 5'-phosphate phosphatase</fullName>
        <shortName evidence="4">PAP phosphatase</shortName>
    </alternativeName>
</protein>
<dbReference type="PROSITE" id="PS00629">
    <property type="entry name" value="IMP_1"/>
    <property type="match status" value="1"/>
</dbReference>
<feature type="binding site" evidence="4">
    <location>
        <begin position="85"/>
        <end position="88"/>
    </location>
    <ligand>
        <name>substrate</name>
    </ligand>
</feature>
<dbReference type="InterPro" id="IPR000760">
    <property type="entry name" value="Inositol_monophosphatase-like"/>
</dbReference>
<dbReference type="AlphaFoldDB" id="A0A8J6PZY8"/>
<keyword evidence="4" id="KW-1003">Cell membrane</keyword>
<feature type="binding site" evidence="4">
    <location>
        <position position="63"/>
    </location>
    <ligand>
        <name>Mg(2+)</name>
        <dbReference type="ChEBI" id="CHEBI:18420"/>
        <label>1</label>
    </ligand>
</feature>
<organism evidence="6 7">
    <name type="scientific">Aestuariibaculum marinum</name>
    <dbReference type="NCBI Taxonomy" id="2683592"/>
    <lineage>
        <taxon>Bacteria</taxon>
        <taxon>Pseudomonadati</taxon>
        <taxon>Bacteroidota</taxon>
        <taxon>Flavobacteriia</taxon>
        <taxon>Flavobacteriales</taxon>
        <taxon>Flavobacteriaceae</taxon>
    </lineage>
</organism>
<dbReference type="RefSeq" id="WP_188223177.1">
    <property type="nucleotide sequence ID" value="NZ_JACVXD010000003.1"/>
</dbReference>
<keyword evidence="3 4" id="KW-0460">Magnesium</keyword>
<dbReference type="GO" id="GO:0000103">
    <property type="term" value="P:sulfate assimilation"/>
    <property type="evidence" value="ECO:0007669"/>
    <property type="project" value="TreeGrafter"/>
</dbReference>
<dbReference type="GO" id="GO:0000287">
    <property type="term" value="F:magnesium ion binding"/>
    <property type="evidence" value="ECO:0007669"/>
    <property type="project" value="UniProtKB-UniRule"/>
</dbReference>
<dbReference type="InterPro" id="IPR006240">
    <property type="entry name" value="CysQ"/>
</dbReference>
<feature type="binding site" evidence="5">
    <location>
        <position position="63"/>
    </location>
    <ligand>
        <name>Mg(2+)</name>
        <dbReference type="ChEBI" id="CHEBI:18420"/>
        <label>1</label>
        <note>catalytic</note>
    </ligand>
</feature>
<dbReference type="NCBIfam" id="TIGR01331">
    <property type="entry name" value="bisphos_cysQ"/>
    <property type="match status" value="1"/>
</dbReference>
<dbReference type="SUPFAM" id="SSF56655">
    <property type="entry name" value="Carbohydrate phosphatase"/>
    <property type="match status" value="1"/>
</dbReference>
<dbReference type="PANTHER" id="PTHR43028:SF5">
    <property type="entry name" value="3'(2'),5'-BISPHOSPHATE NUCLEOTIDASE 1"/>
    <property type="match status" value="1"/>
</dbReference>
<feature type="binding site" evidence="5">
    <location>
        <position position="86"/>
    </location>
    <ligand>
        <name>Mg(2+)</name>
        <dbReference type="ChEBI" id="CHEBI:18420"/>
        <label>1</label>
        <note>catalytic</note>
    </ligand>
</feature>
<feature type="binding site" evidence="4">
    <location>
        <position position="223"/>
    </location>
    <ligand>
        <name>substrate</name>
    </ligand>
</feature>
<feature type="binding site" evidence="4">
    <location>
        <position position="86"/>
    </location>
    <ligand>
        <name>Mg(2+)</name>
        <dbReference type="ChEBI" id="CHEBI:18420"/>
        <label>2</label>
    </ligand>
</feature>
<feature type="binding site" evidence="4">
    <location>
        <position position="83"/>
    </location>
    <ligand>
        <name>Mg(2+)</name>
        <dbReference type="ChEBI" id="CHEBI:18420"/>
        <label>2</label>
    </ligand>
</feature>
<comment type="subcellular location">
    <subcellularLocation>
        <location evidence="4">Cell membrane</location>
        <topology evidence="4">Peripheral membrane protein</topology>
        <orientation evidence="4">Cytoplasmic side</orientation>
    </subcellularLocation>
</comment>
<accession>A0A8J6PZY8</accession>
<feature type="binding site" evidence="4">
    <location>
        <position position="83"/>
    </location>
    <ligand>
        <name>Mg(2+)</name>
        <dbReference type="ChEBI" id="CHEBI:18420"/>
        <label>1</label>
    </ligand>
</feature>
<keyword evidence="2 4" id="KW-0479">Metal-binding</keyword>
<comment type="catalytic activity">
    <reaction evidence="1 4">
        <text>adenosine 3',5'-bisphosphate + H2O = AMP + phosphate</text>
        <dbReference type="Rhea" id="RHEA:10040"/>
        <dbReference type="ChEBI" id="CHEBI:15377"/>
        <dbReference type="ChEBI" id="CHEBI:43474"/>
        <dbReference type="ChEBI" id="CHEBI:58343"/>
        <dbReference type="ChEBI" id="CHEBI:456215"/>
        <dbReference type="EC" id="3.1.3.7"/>
    </reaction>
</comment>
<evidence type="ECO:0000313" key="7">
    <source>
        <dbReference type="Proteomes" id="UP000621516"/>
    </source>
</evidence>
<dbReference type="CDD" id="cd01638">
    <property type="entry name" value="CysQ"/>
    <property type="match status" value="1"/>
</dbReference>
<dbReference type="InterPro" id="IPR050725">
    <property type="entry name" value="CysQ/Inositol_MonoPase"/>
</dbReference>
<feature type="binding site" evidence="4">
    <location>
        <position position="63"/>
    </location>
    <ligand>
        <name>substrate</name>
    </ligand>
</feature>
<dbReference type="Gene3D" id="3.40.190.80">
    <property type="match status" value="1"/>
</dbReference>
<dbReference type="InterPro" id="IPR020583">
    <property type="entry name" value="Inositol_monoP_metal-BS"/>
</dbReference>
<dbReference type="GO" id="GO:0008441">
    <property type="term" value="F:3'(2'),5'-bisphosphate nucleotidase activity"/>
    <property type="evidence" value="ECO:0007669"/>
    <property type="project" value="UniProtKB-UniRule"/>
</dbReference>
<comment type="function">
    <text evidence="4">Converts adenosine-3',5'-bisphosphate (PAP) to AMP.</text>
</comment>
<dbReference type="PANTHER" id="PTHR43028">
    <property type="entry name" value="3'(2'),5'-BISPHOSPHATE NUCLEOTIDASE 1"/>
    <property type="match status" value="1"/>
</dbReference>
<dbReference type="Pfam" id="PF00459">
    <property type="entry name" value="Inositol_P"/>
    <property type="match status" value="1"/>
</dbReference>
<comment type="caution">
    <text evidence="6">The sequence shown here is derived from an EMBL/GenBank/DDBJ whole genome shotgun (WGS) entry which is preliminary data.</text>
</comment>
<feature type="binding site" evidence="5">
    <location>
        <position position="83"/>
    </location>
    <ligand>
        <name>Mg(2+)</name>
        <dbReference type="ChEBI" id="CHEBI:18420"/>
        <label>1</label>
        <note>catalytic</note>
    </ligand>
</feature>
<sequence>MNKLLLTAIEAAVAAGAEIMQVYSGDFEVQLKHDDSPLTVADERANAVINSYLVDTSIPVISEENKQVDYVVRKDWGTCWMVDPLDGTKEFVKRNGEFTVNIALIEKGKPVLGVIYVPVTETLYYAEVKTEKAYKCNIPNHVFSEDLLNTSVSISPDWNISSTLRIVASKSHKSPDTDVFIKELKQEGYDVELVSKGSSLKFCLMAEGAADMYPRFAPTMEWDTAAGHALCLAVGLEVSQVDQDKPLVYNKSNLLNPYFIVQ</sequence>
<keyword evidence="4" id="KW-0472">Membrane</keyword>
<dbReference type="GO" id="GO:0005886">
    <property type="term" value="C:plasma membrane"/>
    <property type="evidence" value="ECO:0007669"/>
    <property type="project" value="UniProtKB-SubCell"/>
</dbReference>
<evidence type="ECO:0000313" key="6">
    <source>
        <dbReference type="EMBL" id="MBD0823860.1"/>
    </source>
</evidence>
<dbReference type="HAMAP" id="MF_02095">
    <property type="entry name" value="CysQ"/>
    <property type="match status" value="1"/>
</dbReference>
<name>A0A8J6PZY8_9FLAO</name>
<evidence type="ECO:0000256" key="3">
    <source>
        <dbReference type="ARBA" id="ARBA00022842"/>
    </source>
</evidence>
<evidence type="ECO:0000256" key="1">
    <source>
        <dbReference type="ARBA" id="ARBA00001625"/>
    </source>
</evidence>
<feature type="binding site" evidence="5">
    <location>
        <position position="85"/>
    </location>
    <ligand>
        <name>Mg(2+)</name>
        <dbReference type="ChEBI" id="CHEBI:18420"/>
        <label>1</label>
        <note>catalytic</note>
    </ligand>
</feature>
<evidence type="ECO:0000256" key="4">
    <source>
        <dbReference type="HAMAP-Rule" id="MF_02095"/>
    </source>
</evidence>
<comment type="similarity">
    <text evidence="4">Belongs to the inositol monophosphatase superfamily. CysQ family.</text>
</comment>
<feature type="binding site" evidence="5">
    <location>
        <position position="223"/>
    </location>
    <ligand>
        <name>Mg(2+)</name>
        <dbReference type="ChEBI" id="CHEBI:18420"/>
        <label>1</label>
        <note>catalytic</note>
    </ligand>
</feature>
<evidence type="ECO:0000256" key="2">
    <source>
        <dbReference type="ARBA" id="ARBA00022723"/>
    </source>
</evidence>
<reference evidence="6 7" key="1">
    <citation type="journal article" date="2018" name="J. Microbiol.">
        <title>Aestuariibaculum marinum sp. nov., a marine bacterium isolated from seawater in South Korea.</title>
        <authorList>
            <person name="Choi J."/>
            <person name="Lee D."/>
            <person name="Jang J.H."/>
            <person name="Cha S."/>
            <person name="Seo T."/>
        </authorList>
    </citation>
    <scope>NUCLEOTIDE SEQUENCE [LARGE SCALE GENOMIC DNA]</scope>
    <source>
        <strain evidence="6 7">IP7</strain>
    </source>
</reference>
<dbReference type="Proteomes" id="UP000621516">
    <property type="component" value="Unassembled WGS sequence"/>
</dbReference>
<keyword evidence="7" id="KW-1185">Reference proteome</keyword>
<dbReference type="GO" id="GO:0050427">
    <property type="term" value="P:3'-phosphoadenosine 5'-phosphosulfate metabolic process"/>
    <property type="evidence" value="ECO:0007669"/>
    <property type="project" value="TreeGrafter"/>
</dbReference>
<evidence type="ECO:0000256" key="5">
    <source>
        <dbReference type="PIRSR" id="PIRSR600760-2"/>
    </source>
</evidence>